<dbReference type="InterPro" id="IPR010998">
    <property type="entry name" value="Integrase_recombinase_N"/>
</dbReference>
<evidence type="ECO:0008006" key="4">
    <source>
        <dbReference type="Google" id="ProtNLM"/>
    </source>
</evidence>
<proteinExistence type="predicted"/>
<gene>
    <name evidence="2" type="ORF">PCANC_16493</name>
</gene>
<dbReference type="PANTHER" id="PTHR34605:SF3">
    <property type="entry name" value="P CELL-TYPE AGGLUTINATION PROTEIN MAP4-LIKE-RELATED"/>
    <property type="match status" value="1"/>
</dbReference>
<dbReference type="InterPro" id="IPR052925">
    <property type="entry name" value="Phage_Integrase-like_Recomb"/>
</dbReference>
<dbReference type="Gene3D" id="1.10.150.130">
    <property type="match status" value="1"/>
</dbReference>
<dbReference type="OrthoDB" id="3254696at2759"/>
<protein>
    <recommendedName>
        <fullName evidence="4">Core-binding (CB) domain-containing protein</fullName>
    </recommendedName>
</protein>
<comment type="caution">
    <text evidence="2">The sequence shown here is derived from an EMBL/GenBank/DDBJ whole genome shotgun (WGS) entry which is preliminary data.</text>
</comment>
<dbReference type="PANTHER" id="PTHR34605">
    <property type="entry name" value="PHAGE_INTEGRASE DOMAIN-CONTAINING PROTEIN"/>
    <property type="match status" value="1"/>
</dbReference>
<dbReference type="SUPFAM" id="SSF47823">
    <property type="entry name" value="lambda integrase-like, N-terminal domain"/>
    <property type="match status" value="1"/>
</dbReference>
<sequence>MDLIKIKAFLGKGRTTKNPNPKDLHVLRGYKPNTLLSYNAAAKKLIKSMRAKGKFSFKLPISAKDVNNFCYWAGREEDHPTQQDVSANTLQKYLYSIKAWHLFHNKEYPHTSEAKVAVMLRSSAREDAALPKKEEKKAVTLEHLVLLTQNLMQKGKKEREVLDIALVAFWGLERLGEITYQSKAGDPNPRKKIHVLDVRLRTAHNGTVRALITLRDAKTGKPSTSISRKGTTCYAQ</sequence>
<keyword evidence="1" id="KW-0238">DNA-binding</keyword>
<keyword evidence="3" id="KW-1185">Reference proteome</keyword>
<organism evidence="2 3">
    <name type="scientific">Puccinia coronata f. sp. avenae</name>
    <dbReference type="NCBI Taxonomy" id="200324"/>
    <lineage>
        <taxon>Eukaryota</taxon>
        <taxon>Fungi</taxon>
        <taxon>Dikarya</taxon>
        <taxon>Basidiomycota</taxon>
        <taxon>Pucciniomycotina</taxon>
        <taxon>Pucciniomycetes</taxon>
        <taxon>Pucciniales</taxon>
        <taxon>Pucciniaceae</taxon>
        <taxon>Puccinia</taxon>
    </lineage>
</organism>
<accession>A0A2N5SRQ5</accession>
<evidence type="ECO:0000256" key="1">
    <source>
        <dbReference type="ARBA" id="ARBA00023125"/>
    </source>
</evidence>
<evidence type="ECO:0000313" key="3">
    <source>
        <dbReference type="Proteomes" id="UP000235388"/>
    </source>
</evidence>
<evidence type="ECO:0000313" key="2">
    <source>
        <dbReference type="EMBL" id="PLW15923.1"/>
    </source>
</evidence>
<dbReference type="EMBL" id="PGCJ01000883">
    <property type="protein sequence ID" value="PLW15923.1"/>
    <property type="molecule type" value="Genomic_DNA"/>
</dbReference>
<reference evidence="2 3" key="1">
    <citation type="submission" date="2017-11" db="EMBL/GenBank/DDBJ databases">
        <title>De novo assembly and phasing of dikaryotic genomes from two isolates of Puccinia coronata f. sp. avenae, the causal agent of oat crown rust.</title>
        <authorList>
            <person name="Miller M.E."/>
            <person name="Zhang Y."/>
            <person name="Omidvar V."/>
            <person name="Sperschneider J."/>
            <person name="Schwessinger B."/>
            <person name="Raley C."/>
            <person name="Palmer J.M."/>
            <person name="Garnica D."/>
            <person name="Upadhyaya N."/>
            <person name="Rathjen J."/>
            <person name="Taylor J.M."/>
            <person name="Park R.F."/>
            <person name="Dodds P.N."/>
            <person name="Hirsch C.D."/>
            <person name="Kianian S.F."/>
            <person name="Figueroa M."/>
        </authorList>
    </citation>
    <scope>NUCLEOTIDE SEQUENCE [LARGE SCALE GENOMIC DNA]</scope>
    <source>
        <strain evidence="2">12NC29</strain>
    </source>
</reference>
<dbReference type="GO" id="GO:0003677">
    <property type="term" value="F:DNA binding"/>
    <property type="evidence" value="ECO:0007669"/>
    <property type="project" value="UniProtKB-KW"/>
</dbReference>
<name>A0A2N5SRQ5_9BASI</name>
<dbReference type="Proteomes" id="UP000235388">
    <property type="component" value="Unassembled WGS sequence"/>
</dbReference>
<dbReference type="AlphaFoldDB" id="A0A2N5SRQ5"/>